<gene>
    <name evidence="3" type="ORF">J2S15_003242</name>
</gene>
<dbReference type="EMBL" id="JAUSUR010000007">
    <property type="protein sequence ID" value="MDQ0362488.1"/>
    <property type="molecule type" value="Genomic_DNA"/>
</dbReference>
<dbReference type="Proteomes" id="UP001230220">
    <property type="component" value="Unassembled WGS sequence"/>
</dbReference>
<proteinExistence type="predicted"/>
<dbReference type="CDD" id="cd00093">
    <property type="entry name" value="HTH_XRE"/>
    <property type="match status" value="1"/>
</dbReference>
<protein>
    <submittedName>
        <fullName evidence="3">Transcriptional regulator with XRE-family HTH domain</fullName>
    </submittedName>
</protein>
<organism evidence="3 4">
    <name type="scientific">Breznakia pachnodae</name>
    <dbReference type="NCBI Taxonomy" id="265178"/>
    <lineage>
        <taxon>Bacteria</taxon>
        <taxon>Bacillati</taxon>
        <taxon>Bacillota</taxon>
        <taxon>Erysipelotrichia</taxon>
        <taxon>Erysipelotrichales</taxon>
        <taxon>Erysipelotrichaceae</taxon>
        <taxon>Breznakia</taxon>
    </lineage>
</organism>
<dbReference type="Gene3D" id="1.10.260.40">
    <property type="entry name" value="lambda repressor-like DNA-binding domains"/>
    <property type="match status" value="1"/>
</dbReference>
<evidence type="ECO:0000313" key="4">
    <source>
        <dbReference type="Proteomes" id="UP001230220"/>
    </source>
</evidence>
<keyword evidence="1" id="KW-0238">DNA-binding</keyword>
<dbReference type="PANTHER" id="PTHR46797">
    <property type="entry name" value="HTH-TYPE TRANSCRIPTIONAL REGULATOR"/>
    <property type="match status" value="1"/>
</dbReference>
<reference evidence="3 4" key="1">
    <citation type="submission" date="2023-07" db="EMBL/GenBank/DDBJ databases">
        <title>Genomic Encyclopedia of Type Strains, Phase IV (KMG-IV): sequencing the most valuable type-strain genomes for metagenomic binning, comparative biology and taxonomic classification.</title>
        <authorList>
            <person name="Goeker M."/>
        </authorList>
    </citation>
    <scope>NUCLEOTIDE SEQUENCE [LARGE SCALE GENOMIC DNA]</scope>
    <source>
        <strain evidence="3 4">DSM 16784</strain>
    </source>
</reference>
<comment type="caution">
    <text evidence="3">The sequence shown here is derived from an EMBL/GenBank/DDBJ whole genome shotgun (WGS) entry which is preliminary data.</text>
</comment>
<name>A0ABU0E6G2_9FIRM</name>
<dbReference type="RefSeq" id="WP_307410154.1">
    <property type="nucleotide sequence ID" value="NZ_JAUSUR010000007.1"/>
</dbReference>
<dbReference type="PROSITE" id="PS50943">
    <property type="entry name" value="HTH_CROC1"/>
    <property type="match status" value="1"/>
</dbReference>
<sequence length="69" mass="7915">MRIKVNLKELRNKKTMSIYQLSKATGLNESIIRKIESGERANPSIRTVAKLCECLEISIDDFIYNDLAK</sequence>
<dbReference type="PANTHER" id="PTHR46797:SF1">
    <property type="entry name" value="METHYLPHOSPHONATE SYNTHASE"/>
    <property type="match status" value="1"/>
</dbReference>
<evidence type="ECO:0000313" key="3">
    <source>
        <dbReference type="EMBL" id="MDQ0362488.1"/>
    </source>
</evidence>
<evidence type="ECO:0000256" key="1">
    <source>
        <dbReference type="ARBA" id="ARBA00023125"/>
    </source>
</evidence>
<feature type="domain" description="HTH cro/C1-type" evidence="2">
    <location>
        <begin position="7"/>
        <end position="62"/>
    </location>
</feature>
<dbReference type="InterPro" id="IPR001387">
    <property type="entry name" value="Cro/C1-type_HTH"/>
</dbReference>
<dbReference type="SUPFAM" id="SSF47413">
    <property type="entry name" value="lambda repressor-like DNA-binding domains"/>
    <property type="match status" value="1"/>
</dbReference>
<dbReference type="SMART" id="SM00530">
    <property type="entry name" value="HTH_XRE"/>
    <property type="match status" value="1"/>
</dbReference>
<accession>A0ABU0E6G2</accession>
<dbReference type="InterPro" id="IPR050807">
    <property type="entry name" value="TransReg_Diox_bact_type"/>
</dbReference>
<evidence type="ECO:0000259" key="2">
    <source>
        <dbReference type="PROSITE" id="PS50943"/>
    </source>
</evidence>
<keyword evidence="4" id="KW-1185">Reference proteome</keyword>
<dbReference type="InterPro" id="IPR010982">
    <property type="entry name" value="Lambda_DNA-bd_dom_sf"/>
</dbReference>
<dbReference type="Pfam" id="PF01381">
    <property type="entry name" value="HTH_3"/>
    <property type="match status" value="1"/>
</dbReference>